<comment type="caution">
    <text evidence="2">The sequence shown here is derived from an EMBL/GenBank/DDBJ whole genome shotgun (WGS) entry which is preliminary data.</text>
</comment>
<feature type="signal peptide" evidence="1">
    <location>
        <begin position="1"/>
        <end position="20"/>
    </location>
</feature>
<organism evidence="2 3">
    <name type="scientific">Tenacibaculum geojense</name>
    <dbReference type="NCBI Taxonomy" id="915352"/>
    <lineage>
        <taxon>Bacteria</taxon>
        <taxon>Pseudomonadati</taxon>
        <taxon>Bacteroidota</taxon>
        <taxon>Flavobacteriia</taxon>
        <taxon>Flavobacteriales</taxon>
        <taxon>Flavobacteriaceae</taxon>
        <taxon>Tenacibaculum</taxon>
    </lineage>
</organism>
<gene>
    <name evidence="2" type="ORF">ACFQ1U_03495</name>
</gene>
<dbReference type="Proteomes" id="UP001597062">
    <property type="component" value="Unassembled WGS sequence"/>
</dbReference>
<keyword evidence="1" id="KW-0732">Signal</keyword>
<keyword evidence="3" id="KW-1185">Reference proteome</keyword>
<protein>
    <recommendedName>
        <fullName evidence="4">Lipoprotein</fullName>
    </recommendedName>
</protein>
<dbReference type="RefSeq" id="WP_386105362.1">
    <property type="nucleotide sequence ID" value="NZ_JBHTJR010000020.1"/>
</dbReference>
<sequence length="236" mass="26539">MKLIKPLLTVALLVAFYACSDETPEPGTIQLSAKSNITASAGKNAKNQEVIVEEFLVNVSKFELEIDVEHEDDSDDWDDNGYYDSMDEIALDGPFVLDLTALPTNFLDFQVPNATFEELEFEFDKSEDQNSELFNKSIQVKGTINNTPFVFWHDFEEEVEVDFEDEQSDIIVNNDLNSVVVYFDVANLFSVEELANVTDNNEDGVIEISPTDMDGNNELAVSLKNKIKTLISLLDN</sequence>
<evidence type="ECO:0000313" key="3">
    <source>
        <dbReference type="Proteomes" id="UP001597062"/>
    </source>
</evidence>
<dbReference type="EMBL" id="JBHTJR010000020">
    <property type="protein sequence ID" value="MFD0992259.1"/>
    <property type="molecule type" value="Genomic_DNA"/>
</dbReference>
<dbReference type="PROSITE" id="PS51257">
    <property type="entry name" value="PROKAR_LIPOPROTEIN"/>
    <property type="match status" value="1"/>
</dbReference>
<proteinExistence type="predicted"/>
<evidence type="ECO:0008006" key="4">
    <source>
        <dbReference type="Google" id="ProtNLM"/>
    </source>
</evidence>
<name>A0ABW3JP77_9FLAO</name>
<evidence type="ECO:0000256" key="1">
    <source>
        <dbReference type="SAM" id="SignalP"/>
    </source>
</evidence>
<reference evidence="3" key="1">
    <citation type="journal article" date="2019" name="Int. J. Syst. Evol. Microbiol.">
        <title>The Global Catalogue of Microorganisms (GCM) 10K type strain sequencing project: providing services to taxonomists for standard genome sequencing and annotation.</title>
        <authorList>
            <consortium name="The Broad Institute Genomics Platform"/>
            <consortium name="The Broad Institute Genome Sequencing Center for Infectious Disease"/>
            <person name="Wu L."/>
            <person name="Ma J."/>
        </authorList>
    </citation>
    <scope>NUCLEOTIDE SEQUENCE [LARGE SCALE GENOMIC DNA]</scope>
    <source>
        <strain evidence="3">CCUG 60527</strain>
    </source>
</reference>
<accession>A0ABW3JP77</accession>
<feature type="chain" id="PRO_5045811370" description="Lipoprotein" evidence="1">
    <location>
        <begin position="21"/>
        <end position="236"/>
    </location>
</feature>
<evidence type="ECO:0000313" key="2">
    <source>
        <dbReference type="EMBL" id="MFD0992259.1"/>
    </source>
</evidence>